<dbReference type="KEGG" id="alq:C7Y71_010250"/>
<dbReference type="EMBL" id="CP033459">
    <property type="protein sequence ID" value="QFQ13359.1"/>
    <property type="molecule type" value="Genomic_DNA"/>
</dbReference>
<dbReference type="Proteomes" id="UP000249375">
    <property type="component" value="Chromosome"/>
</dbReference>
<organism evidence="1 2">
    <name type="scientific">Pseudoprevotella muciniphila</name>
    <dbReference type="NCBI Taxonomy" id="2133944"/>
    <lineage>
        <taxon>Bacteria</taxon>
        <taxon>Pseudomonadati</taxon>
        <taxon>Bacteroidota</taxon>
        <taxon>Bacteroidia</taxon>
        <taxon>Bacteroidales</taxon>
        <taxon>Prevotellaceae</taxon>
        <taxon>Pseudoprevotella</taxon>
    </lineage>
</organism>
<accession>A0A5P8E8K4</accession>
<keyword evidence="2" id="KW-1185">Reference proteome</keyword>
<evidence type="ECO:0000313" key="1">
    <source>
        <dbReference type="EMBL" id="QFQ13359.1"/>
    </source>
</evidence>
<reference evidence="1 2" key="1">
    <citation type="submission" date="2018-11" db="EMBL/GenBank/DDBJ databases">
        <authorList>
            <person name="Na S.W."/>
            <person name="Baik M."/>
        </authorList>
    </citation>
    <scope>NUCLEOTIDE SEQUENCE [LARGE SCALE GENOMIC DNA]</scope>
    <source>
        <strain evidence="1 2">E39</strain>
    </source>
</reference>
<evidence type="ECO:0000313" key="2">
    <source>
        <dbReference type="Proteomes" id="UP000249375"/>
    </source>
</evidence>
<gene>
    <name evidence="1" type="ORF">C7Y71_010250</name>
</gene>
<name>A0A5P8E8K4_9BACT</name>
<dbReference type="OrthoDB" id="639802at2"/>
<proteinExistence type="predicted"/>
<sequence length="214" mass="24134">MKKEKSREHEVSTIKISPEVVAALRTAVETAVGRSLATPRDFDWLRLQIHNRLDALISLSTLKRVWGYVEAKNTPSRHTLNTLARLCGYKDLEDFLAADDGTDKPTPSSPLAGRTINVPTELRVGDEVELYWEPGRVCHVKYNGSLHFEVTYSEKTRLKPGDTFLASLFVKGAPLYIELHKSENTSIMPYVCGQRGGITFRKVEKETEEEEVES</sequence>
<dbReference type="RefSeq" id="WP_111897589.1">
    <property type="nucleotide sequence ID" value="NZ_CP033459.1"/>
</dbReference>
<dbReference type="AlphaFoldDB" id="A0A5P8E8K4"/>
<protein>
    <submittedName>
        <fullName evidence="1">Uncharacterized protein</fullName>
    </submittedName>
</protein>